<accession>A0A9D1FYS9</accession>
<protein>
    <submittedName>
        <fullName evidence="10">Sugar ABC transporter permease</fullName>
    </submittedName>
</protein>
<keyword evidence="4 7" id="KW-0812">Transmembrane</keyword>
<dbReference type="EMBL" id="DVJN01000060">
    <property type="protein sequence ID" value="HIS91966.1"/>
    <property type="molecule type" value="Genomic_DNA"/>
</dbReference>
<sequence>MQAEDGNIPGGIRPGEEGGAALNGTQTAIGLRRLRLRRIRRRLANDWQLYLLVLPALVYVFLFHYMPMYGVQIAFKDYSTRLGIWASPWAGLKHFERFLTYPNCWKIIRNTLSITLYSLATFPLPILVALLFNELDNQRFKRTVQMVSYAPHFVSTVVVCSIVTLFLDRSNGILNHLIVALGGERNDWLSVPSMFSDIYVWSGVWQNTGWSTIIYLAALSGVSPELHEAARIDGASRLQIVLHINLPAIAPTVITMLILRFGQVMDLGFEKIYLLQNSLNLDASQVIATYVYEMGVRSGQFSYSSAIGLFNTVINVILLLIVNQVSRRVADISLW</sequence>
<keyword evidence="6 7" id="KW-0472">Membrane</keyword>
<feature type="transmembrane region" description="Helical" evidence="7">
    <location>
        <begin position="147"/>
        <end position="167"/>
    </location>
</feature>
<feature type="region of interest" description="Disordered" evidence="8">
    <location>
        <begin position="1"/>
        <end position="21"/>
    </location>
</feature>
<feature type="transmembrane region" description="Helical" evidence="7">
    <location>
        <begin position="114"/>
        <end position="135"/>
    </location>
</feature>
<feature type="transmembrane region" description="Helical" evidence="7">
    <location>
        <begin position="240"/>
        <end position="259"/>
    </location>
</feature>
<name>A0A9D1FYS9_9FIRM</name>
<feature type="transmembrane region" description="Helical" evidence="7">
    <location>
        <begin position="198"/>
        <end position="219"/>
    </location>
</feature>
<evidence type="ECO:0000256" key="4">
    <source>
        <dbReference type="ARBA" id="ARBA00022692"/>
    </source>
</evidence>
<dbReference type="PANTHER" id="PTHR43227:SF11">
    <property type="entry name" value="BLL4140 PROTEIN"/>
    <property type="match status" value="1"/>
</dbReference>
<evidence type="ECO:0000256" key="1">
    <source>
        <dbReference type="ARBA" id="ARBA00004651"/>
    </source>
</evidence>
<evidence type="ECO:0000256" key="7">
    <source>
        <dbReference type="RuleBase" id="RU363032"/>
    </source>
</evidence>
<dbReference type="InterPro" id="IPR035906">
    <property type="entry name" value="MetI-like_sf"/>
</dbReference>
<gene>
    <name evidence="10" type="ORF">IAA84_03005</name>
</gene>
<dbReference type="SUPFAM" id="SSF161098">
    <property type="entry name" value="MetI-like"/>
    <property type="match status" value="1"/>
</dbReference>
<keyword evidence="3" id="KW-1003">Cell membrane</keyword>
<keyword evidence="2 7" id="KW-0813">Transport</keyword>
<evidence type="ECO:0000259" key="9">
    <source>
        <dbReference type="PROSITE" id="PS50928"/>
    </source>
</evidence>
<dbReference type="InterPro" id="IPR000515">
    <property type="entry name" value="MetI-like"/>
</dbReference>
<evidence type="ECO:0000313" key="10">
    <source>
        <dbReference type="EMBL" id="HIS91966.1"/>
    </source>
</evidence>
<dbReference type="GO" id="GO:0055085">
    <property type="term" value="P:transmembrane transport"/>
    <property type="evidence" value="ECO:0007669"/>
    <property type="project" value="InterPro"/>
</dbReference>
<evidence type="ECO:0000313" key="11">
    <source>
        <dbReference type="Proteomes" id="UP000824140"/>
    </source>
</evidence>
<feature type="domain" description="ABC transmembrane type-1" evidence="9">
    <location>
        <begin position="107"/>
        <end position="322"/>
    </location>
</feature>
<reference evidence="10" key="1">
    <citation type="submission" date="2020-10" db="EMBL/GenBank/DDBJ databases">
        <authorList>
            <person name="Gilroy R."/>
        </authorList>
    </citation>
    <scope>NUCLEOTIDE SEQUENCE</scope>
    <source>
        <strain evidence="10">13766</strain>
    </source>
</reference>
<dbReference type="AlphaFoldDB" id="A0A9D1FYS9"/>
<dbReference type="Gene3D" id="1.10.3720.10">
    <property type="entry name" value="MetI-like"/>
    <property type="match status" value="1"/>
</dbReference>
<evidence type="ECO:0000256" key="3">
    <source>
        <dbReference type="ARBA" id="ARBA00022475"/>
    </source>
</evidence>
<evidence type="ECO:0000256" key="6">
    <source>
        <dbReference type="ARBA" id="ARBA00023136"/>
    </source>
</evidence>
<organism evidence="10 11">
    <name type="scientific">Candidatus Alectryocaccomicrobium excrementavium</name>
    <dbReference type="NCBI Taxonomy" id="2840668"/>
    <lineage>
        <taxon>Bacteria</taxon>
        <taxon>Bacillati</taxon>
        <taxon>Bacillota</taxon>
        <taxon>Clostridia</taxon>
        <taxon>Candidatus Alectryocaccomicrobium</taxon>
    </lineage>
</organism>
<comment type="subcellular location">
    <subcellularLocation>
        <location evidence="1 7">Cell membrane</location>
        <topology evidence="1 7">Multi-pass membrane protein</topology>
    </subcellularLocation>
</comment>
<keyword evidence="5 7" id="KW-1133">Transmembrane helix</keyword>
<proteinExistence type="inferred from homology"/>
<comment type="caution">
    <text evidence="10">The sequence shown here is derived from an EMBL/GenBank/DDBJ whole genome shotgun (WGS) entry which is preliminary data.</text>
</comment>
<evidence type="ECO:0000256" key="5">
    <source>
        <dbReference type="ARBA" id="ARBA00022989"/>
    </source>
</evidence>
<comment type="similarity">
    <text evidence="7">Belongs to the binding-protein-dependent transport system permease family.</text>
</comment>
<feature type="transmembrane region" description="Helical" evidence="7">
    <location>
        <begin position="47"/>
        <end position="66"/>
    </location>
</feature>
<evidence type="ECO:0000256" key="2">
    <source>
        <dbReference type="ARBA" id="ARBA00022448"/>
    </source>
</evidence>
<feature type="transmembrane region" description="Helical" evidence="7">
    <location>
        <begin position="301"/>
        <end position="322"/>
    </location>
</feature>
<reference evidence="10" key="2">
    <citation type="journal article" date="2021" name="PeerJ">
        <title>Extensive microbial diversity within the chicken gut microbiome revealed by metagenomics and culture.</title>
        <authorList>
            <person name="Gilroy R."/>
            <person name="Ravi A."/>
            <person name="Getino M."/>
            <person name="Pursley I."/>
            <person name="Horton D.L."/>
            <person name="Alikhan N.F."/>
            <person name="Baker D."/>
            <person name="Gharbi K."/>
            <person name="Hall N."/>
            <person name="Watson M."/>
            <person name="Adriaenssens E.M."/>
            <person name="Foster-Nyarko E."/>
            <person name="Jarju S."/>
            <person name="Secka A."/>
            <person name="Antonio M."/>
            <person name="Oren A."/>
            <person name="Chaudhuri R.R."/>
            <person name="La Ragione R."/>
            <person name="Hildebrand F."/>
            <person name="Pallen M.J."/>
        </authorList>
    </citation>
    <scope>NUCLEOTIDE SEQUENCE</scope>
    <source>
        <strain evidence="10">13766</strain>
    </source>
</reference>
<dbReference type="InterPro" id="IPR050809">
    <property type="entry name" value="UgpAE/MalFG_permease"/>
</dbReference>
<dbReference type="GO" id="GO:0005886">
    <property type="term" value="C:plasma membrane"/>
    <property type="evidence" value="ECO:0007669"/>
    <property type="project" value="UniProtKB-SubCell"/>
</dbReference>
<dbReference type="CDD" id="cd06261">
    <property type="entry name" value="TM_PBP2"/>
    <property type="match status" value="1"/>
</dbReference>
<dbReference type="Pfam" id="PF00528">
    <property type="entry name" value="BPD_transp_1"/>
    <property type="match status" value="1"/>
</dbReference>
<evidence type="ECO:0000256" key="8">
    <source>
        <dbReference type="SAM" id="MobiDB-lite"/>
    </source>
</evidence>
<dbReference type="PANTHER" id="PTHR43227">
    <property type="entry name" value="BLL4140 PROTEIN"/>
    <property type="match status" value="1"/>
</dbReference>
<dbReference type="PROSITE" id="PS50928">
    <property type="entry name" value="ABC_TM1"/>
    <property type="match status" value="1"/>
</dbReference>
<dbReference type="Proteomes" id="UP000824140">
    <property type="component" value="Unassembled WGS sequence"/>
</dbReference>